<reference evidence="13 14" key="1">
    <citation type="journal article" date="2021" name="BMC Biol.">
        <title>Horizontally acquired antibacterial genes associated with adaptive radiation of ladybird beetles.</title>
        <authorList>
            <person name="Li H.S."/>
            <person name="Tang X.F."/>
            <person name="Huang Y.H."/>
            <person name="Xu Z.Y."/>
            <person name="Chen M.L."/>
            <person name="Du X.Y."/>
            <person name="Qiu B.Y."/>
            <person name="Chen P.T."/>
            <person name="Zhang W."/>
            <person name="Slipinski A."/>
            <person name="Escalona H.E."/>
            <person name="Waterhouse R.M."/>
            <person name="Zwick A."/>
            <person name="Pang H."/>
        </authorList>
    </citation>
    <scope>NUCLEOTIDE SEQUENCE [LARGE SCALE GENOMIC DNA]</scope>
    <source>
        <strain evidence="13">SYSU2018</strain>
    </source>
</reference>
<dbReference type="GO" id="GO:0046872">
    <property type="term" value="F:metal ion binding"/>
    <property type="evidence" value="ECO:0007669"/>
    <property type="project" value="UniProtKB-KW"/>
</dbReference>
<evidence type="ECO:0000256" key="5">
    <source>
        <dbReference type="ARBA" id="ARBA00022617"/>
    </source>
</evidence>
<evidence type="ECO:0000256" key="2">
    <source>
        <dbReference type="ARBA" id="ARBA00004569"/>
    </source>
</evidence>
<dbReference type="FunFam" id="1.10.760.10:FF:000001">
    <property type="entry name" value="Cytochrome c iso-1"/>
    <property type="match status" value="1"/>
</dbReference>
<dbReference type="PRINTS" id="PR00604">
    <property type="entry name" value="CYTCHRMECIAB"/>
</dbReference>
<evidence type="ECO:0000256" key="10">
    <source>
        <dbReference type="RuleBase" id="RU004426"/>
    </source>
</evidence>
<dbReference type="PANTHER" id="PTHR11961">
    <property type="entry name" value="CYTOCHROME C"/>
    <property type="match status" value="1"/>
</dbReference>
<name>A0ABD2P362_9CUCU</name>
<dbReference type="InterPro" id="IPR002327">
    <property type="entry name" value="Cyt_c_1A/1B"/>
</dbReference>
<keyword evidence="5 9" id="KW-0349">Heme</keyword>
<evidence type="ECO:0000256" key="11">
    <source>
        <dbReference type="RuleBase" id="RU004427"/>
    </source>
</evidence>
<keyword evidence="14" id="KW-1185">Reference proteome</keyword>
<organism evidence="13 14">
    <name type="scientific">Cryptolaemus montrouzieri</name>
    <dbReference type="NCBI Taxonomy" id="559131"/>
    <lineage>
        <taxon>Eukaryota</taxon>
        <taxon>Metazoa</taxon>
        <taxon>Ecdysozoa</taxon>
        <taxon>Arthropoda</taxon>
        <taxon>Hexapoda</taxon>
        <taxon>Insecta</taxon>
        <taxon>Pterygota</taxon>
        <taxon>Neoptera</taxon>
        <taxon>Endopterygota</taxon>
        <taxon>Coleoptera</taxon>
        <taxon>Polyphaga</taxon>
        <taxon>Cucujiformia</taxon>
        <taxon>Coccinelloidea</taxon>
        <taxon>Coccinellidae</taxon>
        <taxon>Scymninae</taxon>
        <taxon>Scymnini</taxon>
        <taxon>Cryptolaemus</taxon>
    </lineage>
</organism>
<keyword evidence="7 11" id="KW-0249">Electron transport</keyword>
<keyword evidence="11" id="KW-0679">Respiratory chain</keyword>
<comment type="similarity">
    <text evidence="3 10">Belongs to the cytochrome c family.</text>
</comment>
<dbReference type="InterPro" id="IPR036909">
    <property type="entry name" value="Cyt_c-like_dom_sf"/>
</dbReference>
<comment type="function">
    <text evidence="1 11">Electron carrier protein. The oxidized form of the cytochrome c heme group can accept an electron from the heme group of the cytochrome c1 subunit of cytochrome reductase. Cytochrome c then transfers this electron to the cytochrome oxidase complex, the final protein carrier in the mitochondrial electron-transport chain.</text>
</comment>
<sequence>MGDADKGQKIFVKACAQCHTIDKGGKAKNGPNLYGVYGRKSGQSPGFSYTEANKNKGVVWDDNNLDVYLTNPKAFIPGTKMVFGGLKKAEDRKDLIAYLKKNS</sequence>
<keyword evidence="11" id="KW-0496">Mitochondrion</keyword>
<comment type="PTM">
    <text evidence="11">Binds 1 heme group per subunit.</text>
</comment>
<gene>
    <name evidence="13" type="ORF">HHI36_019491</name>
</gene>
<keyword evidence="4 11" id="KW-0813">Transport</keyword>
<dbReference type="SUPFAM" id="SSF46626">
    <property type="entry name" value="Cytochrome c"/>
    <property type="match status" value="1"/>
</dbReference>
<dbReference type="GO" id="GO:0005758">
    <property type="term" value="C:mitochondrial intermembrane space"/>
    <property type="evidence" value="ECO:0007669"/>
    <property type="project" value="UniProtKB-SubCell"/>
</dbReference>
<evidence type="ECO:0000256" key="9">
    <source>
        <dbReference type="PROSITE-ProRule" id="PRU00433"/>
    </source>
</evidence>
<evidence type="ECO:0000256" key="3">
    <source>
        <dbReference type="ARBA" id="ARBA00006488"/>
    </source>
</evidence>
<keyword evidence="6 9" id="KW-0479">Metal-binding</keyword>
<evidence type="ECO:0000256" key="7">
    <source>
        <dbReference type="ARBA" id="ARBA00022982"/>
    </source>
</evidence>
<comment type="subcellular location">
    <subcellularLocation>
        <location evidence="2">Mitochondrion intermembrane space</location>
    </subcellularLocation>
</comment>
<evidence type="ECO:0000313" key="14">
    <source>
        <dbReference type="Proteomes" id="UP001516400"/>
    </source>
</evidence>
<evidence type="ECO:0000256" key="4">
    <source>
        <dbReference type="ARBA" id="ARBA00022448"/>
    </source>
</evidence>
<dbReference type="Gene3D" id="1.10.760.10">
    <property type="entry name" value="Cytochrome c-like domain"/>
    <property type="match status" value="1"/>
</dbReference>
<keyword evidence="8 9" id="KW-0408">Iron</keyword>
<comment type="caution">
    <text evidence="13">The sequence shown here is derived from an EMBL/GenBank/DDBJ whole genome shotgun (WGS) entry which is preliminary data.</text>
</comment>
<feature type="domain" description="Cytochrome c" evidence="12">
    <location>
        <begin position="2"/>
        <end position="103"/>
    </location>
</feature>
<dbReference type="EMBL" id="JABFTP020000165">
    <property type="protein sequence ID" value="KAL3285385.1"/>
    <property type="molecule type" value="Genomic_DNA"/>
</dbReference>
<accession>A0ABD2P362</accession>
<proteinExistence type="inferred from homology"/>
<dbReference type="PROSITE" id="PS51007">
    <property type="entry name" value="CYTC"/>
    <property type="match status" value="1"/>
</dbReference>
<evidence type="ECO:0000256" key="1">
    <source>
        <dbReference type="ARBA" id="ARBA00002555"/>
    </source>
</evidence>
<dbReference type="AlphaFoldDB" id="A0ABD2P362"/>
<evidence type="ECO:0000256" key="6">
    <source>
        <dbReference type="ARBA" id="ARBA00022723"/>
    </source>
</evidence>
<evidence type="ECO:0000259" key="12">
    <source>
        <dbReference type="PROSITE" id="PS51007"/>
    </source>
</evidence>
<evidence type="ECO:0000256" key="8">
    <source>
        <dbReference type="ARBA" id="ARBA00023004"/>
    </source>
</evidence>
<dbReference type="InterPro" id="IPR009056">
    <property type="entry name" value="Cyt_c-like_dom"/>
</dbReference>
<dbReference type="Pfam" id="PF00034">
    <property type="entry name" value="Cytochrom_C"/>
    <property type="match status" value="1"/>
</dbReference>
<dbReference type="Proteomes" id="UP001516400">
    <property type="component" value="Unassembled WGS sequence"/>
</dbReference>
<protein>
    <recommendedName>
        <fullName evidence="12">Cytochrome c domain-containing protein</fullName>
    </recommendedName>
</protein>
<evidence type="ECO:0000313" key="13">
    <source>
        <dbReference type="EMBL" id="KAL3285385.1"/>
    </source>
</evidence>